<evidence type="ECO:0000313" key="11">
    <source>
        <dbReference type="Proteomes" id="UP000189137"/>
    </source>
</evidence>
<dbReference type="KEGG" id="pdf:CD630DERM_36420"/>
<dbReference type="EMBL" id="LK932773">
    <property type="protein sequence ID" value="CDS93236.1"/>
    <property type="molecule type" value="Genomic_DNA"/>
</dbReference>
<dbReference type="EMBL" id="DAEPXK010000004">
    <property type="protein sequence ID" value="HBH1541083.1"/>
    <property type="molecule type" value="Genomic_DNA"/>
</dbReference>
<dbReference type="InterPro" id="IPR018319">
    <property type="entry name" value="SelA-like"/>
</dbReference>
<dbReference type="Gene3D" id="3.40.640.10">
    <property type="entry name" value="Type I PLP-dependent aspartate aminotransferase-like (Major domain)"/>
    <property type="match status" value="1"/>
</dbReference>
<dbReference type="AlphaFoldDB" id="A0A069ANA6"/>
<dbReference type="GeneID" id="66356109"/>
<reference evidence="10 12" key="3">
    <citation type="submission" date="2019-02" db="EMBL/GenBank/DDBJ databases">
        <authorList>
            <consortium name="Pathogen Informatics"/>
        </authorList>
    </citation>
    <scope>NUCLEOTIDE SEQUENCE [LARGE SCALE GENOMIC DNA]</scope>
    <source>
        <strain evidence="12">clo34</strain>
        <strain evidence="10">Clo34</strain>
        <strain evidence="9 11">VRECD0157</strain>
    </source>
</reference>
<evidence type="ECO:0000256" key="3">
    <source>
        <dbReference type="ARBA" id="ARBA00044507"/>
    </source>
</evidence>
<dbReference type="NCBIfam" id="TIGR01437">
    <property type="entry name" value="selA_rel"/>
    <property type="match status" value="1"/>
</dbReference>
<reference evidence="8" key="4">
    <citation type="submission" date="2021-06" db="EMBL/GenBank/DDBJ databases">
        <authorList>
            <consortium name="NCBI Pathogen Detection Project"/>
        </authorList>
    </citation>
    <scope>NUCLEOTIDE SEQUENCE</scope>
    <source>
        <strain evidence="8">HN1000</strain>
    </source>
</reference>
<dbReference type="Proteomes" id="UP000878956">
    <property type="component" value="Unassembled WGS sequence"/>
</dbReference>
<keyword evidence="8" id="KW-0456">Lyase</keyword>
<evidence type="ECO:0000256" key="4">
    <source>
        <dbReference type="PIRSR" id="PIRSR618319-50"/>
    </source>
</evidence>
<comment type="cofactor">
    <cofactor evidence="1 4">
        <name>pyridoxal 5'-phosphate</name>
        <dbReference type="ChEBI" id="CHEBI:597326"/>
    </cofactor>
</comment>
<reference evidence="7" key="1">
    <citation type="submission" date="2014-07" db="EMBL/GenBank/DDBJ databases">
        <authorList>
            <person name="Monot Marc"/>
        </authorList>
    </citation>
    <scope>NUCLEOTIDE SEQUENCE</scope>
    <source>
        <strain evidence="7">7032989</strain>
        <strain evidence="6">7032994</strain>
    </source>
</reference>
<dbReference type="EMBL" id="FUPS01000009">
    <property type="protein sequence ID" value="SJS68109.1"/>
    <property type="molecule type" value="Genomic_DNA"/>
</dbReference>
<evidence type="ECO:0000313" key="9">
    <source>
        <dbReference type="EMBL" id="SJS68109.1"/>
    </source>
</evidence>
<dbReference type="GO" id="GO:0016829">
    <property type="term" value="F:lyase activity"/>
    <property type="evidence" value="ECO:0007669"/>
    <property type="project" value="UniProtKB-KW"/>
</dbReference>
<evidence type="ECO:0000313" key="10">
    <source>
        <dbReference type="EMBL" id="VFD33986.1"/>
    </source>
</evidence>
<dbReference type="EMBL" id="LK932534">
    <property type="protein sequence ID" value="CDS90153.1"/>
    <property type="molecule type" value="Genomic_DNA"/>
</dbReference>
<dbReference type="EMBL" id="LK932419">
    <property type="protein sequence ID" value="CDS90349.1"/>
    <property type="molecule type" value="Genomic_DNA"/>
</dbReference>
<dbReference type="SUPFAM" id="SSF53383">
    <property type="entry name" value="PLP-dependent transferases"/>
    <property type="match status" value="1"/>
</dbReference>
<dbReference type="Pfam" id="PF03841">
    <property type="entry name" value="SelA"/>
    <property type="match status" value="1"/>
</dbReference>
<keyword evidence="7" id="KW-0808">Transferase</keyword>
<dbReference type="PANTHER" id="PTHR32328">
    <property type="entry name" value="L-SERYL-TRNA(SEC) SELENIUM TRANSFERASE"/>
    <property type="match status" value="1"/>
</dbReference>
<dbReference type="PATRIC" id="fig|1496.1373.peg.3293"/>
<dbReference type="FunFam" id="3.40.640.10:FF:000056">
    <property type="entry name" value="SelA-like pyridoxal phosphate-dependent enzyme"/>
    <property type="match status" value="1"/>
</dbReference>
<reference evidence="8" key="2">
    <citation type="journal article" date="2018" name="Genome Biol.">
        <title>SKESA: strategic k-mer extension for scrupulous assemblies.</title>
        <authorList>
            <person name="Souvorov A."/>
            <person name="Agarwala R."/>
            <person name="Lipman D.J."/>
        </authorList>
    </citation>
    <scope>NUCLEOTIDE SEQUENCE</scope>
    <source>
        <strain evidence="8">HN1000</strain>
    </source>
</reference>
<proteinExistence type="inferred from homology"/>
<evidence type="ECO:0000313" key="5">
    <source>
        <dbReference type="EMBL" id="CDS90153.1"/>
    </source>
</evidence>
<dbReference type="Proteomes" id="UP000411588">
    <property type="component" value="Unassembled WGS sequence"/>
</dbReference>
<gene>
    <name evidence="10" type="primary">selA</name>
    <name evidence="9" type="synonym">selA_2</name>
    <name evidence="7" type="ORF">BN1095_1300102</name>
    <name evidence="5" type="ORF">BN1096_790057</name>
    <name evidence="6" type="ORF">BN1097_790058</name>
    <name evidence="8" type="ORF">KRM00_000536</name>
    <name evidence="10" type="ORF">SAMEA1402399_02873</name>
    <name evidence="9" type="ORF">SAMEA3375112_02645</name>
</gene>
<dbReference type="EMBL" id="CAADAN010000011">
    <property type="protein sequence ID" value="VFD33986.1"/>
    <property type="molecule type" value="Genomic_DNA"/>
</dbReference>
<evidence type="ECO:0000256" key="2">
    <source>
        <dbReference type="ARBA" id="ARBA00022898"/>
    </source>
</evidence>
<dbReference type="InterPro" id="IPR015421">
    <property type="entry name" value="PyrdxlP-dep_Trfase_major"/>
</dbReference>
<organism evidence="7">
    <name type="scientific">Clostridioides difficile</name>
    <name type="common">Peptoclostridium difficile</name>
    <dbReference type="NCBI Taxonomy" id="1496"/>
    <lineage>
        <taxon>Bacteria</taxon>
        <taxon>Bacillati</taxon>
        <taxon>Bacillota</taxon>
        <taxon>Clostridia</taxon>
        <taxon>Peptostreptococcales</taxon>
        <taxon>Peptostreptococcaceae</taxon>
        <taxon>Clostridioides</taxon>
    </lineage>
</organism>
<feature type="modified residue" description="N6-(pyridoxal phosphate)lysine" evidence="4">
    <location>
        <position position="213"/>
    </location>
</feature>
<evidence type="ECO:0000313" key="12">
    <source>
        <dbReference type="Proteomes" id="UP000411588"/>
    </source>
</evidence>
<dbReference type="RefSeq" id="WP_009898827.1">
    <property type="nucleotide sequence ID" value="NZ_AP031492.1"/>
</dbReference>
<evidence type="ECO:0000313" key="7">
    <source>
        <dbReference type="EMBL" id="CDS93236.1"/>
    </source>
</evidence>
<keyword evidence="2 4" id="KW-0663">Pyridoxal phosphate</keyword>
<evidence type="ECO:0000313" key="6">
    <source>
        <dbReference type="EMBL" id="CDS90349.1"/>
    </source>
</evidence>
<evidence type="ECO:0000313" key="8">
    <source>
        <dbReference type="EMBL" id="HBH1541083.1"/>
    </source>
</evidence>
<sequence>MSSIFEKYSVRRVINASGKMTILGVSTVDKEVIEAIGEGCKNFFIIEELINKTGEYIANLLGCESALIVSSASAGIAQSVGAMIAKDDMSLVYNVNNPKKQVKREIIIPKGHNVDYGVPVEVMIRLGGGEVVEAGYANMCNKEHIIREINENTAAIMYIKSHHCVQKSMLSVLDAVQVAKEYNLPLIVDAAAEEDLNVYYELGADLVIYSGAKAIEGPSSGLVIGKKKYIDNVKLQSKGIGRAMKIGKENIVGLTCAIERYISNDKVTLKEMEDKLNPFIDKINTIKGVSASITRDSAGREILRGEIDFNEDIINKSTQQIINELRSGEIAIYTRDYKANEGKIEIDIRSVTGSDLDTIYNRIKNIVES</sequence>
<dbReference type="PANTHER" id="PTHR32328:SF0">
    <property type="entry name" value="L-SERYL-TRNA(SEC) SELENIUM TRANSFERASE"/>
    <property type="match status" value="1"/>
</dbReference>
<dbReference type="InterPro" id="IPR006337">
    <property type="entry name" value="DgaE-like"/>
</dbReference>
<dbReference type="InterPro" id="IPR015424">
    <property type="entry name" value="PyrdxlP-dep_Trfase"/>
</dbReference>
<protein>
    <submittedName>
        <fullName evidence="8">DgaE family pyridoxal phosphate-dependent ammonia lyase</fullName>
    </submittedName>
    <submittedName>
        <fullName evidence="9">L-seryl-tRNA(Sec) selenium transferase</fullName>
    </submittedName>
    <submittedName>
        <fullName evidence="7 10">Selenocysteine synthase</fullName>
        <ecNumber evidence="7 9">2.9.1.1</ecNumber>
    </submittedName>
</protein>
<dbReference type="Proteomes" id="UP000189137">
    <property type="component" value="Unassembled WGS sequence"/>
</dbReference>
<accession>A0A069ANA6</accession>
<comment type="similarity">
    <text evidence="3">Belongs to the SelA family.</text>
</comment>
<dbReference type="EC" id="2.9.1.1" evidence="7 9"/>
<dbReference type="GO" id="GO:0004125">
    <property type="term" value="F:L-seryl-tRNA(Sec) selenium transferase activity"/>
    <property type="evidence" value="ECO:0007669"/>
    <property type="project" value="UniProtKB-EC"/>
</dbReference>
<evidence type="ECO:0000256" key="1">
    <source>
        <dbReference type="ARBA" id="ARBA00001933"/>
    </source>
</evidence>
<name>A0A069ANA6_CLODI</name>